<name>V2X448_MONRO</name>
<dbReference type="Proteomes" id="UP000017559">
    <property type="component" value="Unassembled WGS sequence"/>
</dbReference>
<reference evidence="1 2" key="1">
    <citation type="journal article" date="2014" name="BMC Genomics">
        <title>Genome and secretome analysis of the hemibiotrophic fungal pathogen, Moniliophthora roreri, which causes frosty pod rot disease of cacao: mechanisms of the biotrophic and necrotrophic phases.</title>
        <authorList>
            <person name="Meinhardt L.W."/>
            <person name="Costa G.G.L."/>
            <person name="Thomazella D.P.T."/>
            <person name="Teixeira P.J.P.L."/>
            <person name="Carazzolle M.F."/>
            <person name="Schuster S.C."/>
            <person name="Carlson J.E."/>
            <person name="Guiltinan M.J."/>
            <person name="Mieczkowski P."/>
            <person name="Farmer A."/>
            <person name="Ramaraj T."/>
            <person name="Crozier J."/>
            <person name="Davis R.E."/>
            <person name="Shao J."/>
            <person name="Melnick R.L."/>
            <person name="Pereira G.A.G."/>
            <person name="Bailey B.A."/>
        </authorList>
    </citation>
    <scope>NUCLEOTIDE SEQUENCE [LARGE SCALE GENOMIC DNA]</scope>
    <source>
        <strain evidence="1 2">MCA 2997</strain>
    </source>
</reference>
<dbReference type="OrthoDB" id="3111979at2759"/>
<comment type="caution">
    <text evidence="1">The sequence shown here is derived from an EMBL/GenBank/DDBJ whole genome shotgun (WGS) entry which is preliminary data.</text>
</comment>
<organism evidence="1 2">
    <name type="scientific">Moniliophthora roreri (strain MCA 2997)</name>
    <name type="common">Cocoa frosty pod rot fungus</name>
    <name type="synonym">Crinipellis roreri</name>
    <dbReference type="NCBI Taxonomy" id="1381753"/>
    <lineage>
        <taxon>Eukaryota</taxon>
        <taxon>Fungi</taxon>
        <taxon>Dikarya</taxon>
        <taxon>Basidiomycota</taxon>
        <taxon>Agaricomycotina</taxon>
        <taxon>Agaricomycetes</taxon>
        <taxon>Agaricomycetidae</taxon>
        <taxon>Agaricales</taxon>
        <taxon>Marasmiineae</taxon>
        <taxon>Marasmiaceae</taxon>
        <taxon>Moniliophthora</taxon>
    </lineage>
</organism>
<dbReference type="AlphaFoldDB" id="V2X448"/>
<protein>
    <submittedName>
        <fullName evidence="1">Uncharacterized protein</fullName>
    </submittedName>
</protein>
<evidence type="ECO:0000313" key="2">
    <source>
        <dbReference type="Proteomes" id="UP000017559"/>
    </source>
</evidence>
<dbReference type="HOGENOM" id="CLU_1396681_0_0_1"/>
<accession>V2X448</accession>
<keyword evidence="2" id="KW-1185">Reference proteome</keyword>
<sequence length="195" mass="21817">MKGPVVLDRSVCSYISCPLREADLPIGTSEGFRRFLRCSACENAMYCSHHAFFTSAMTFYAEKHLRAILDGLFKLVTPTSFDPSAFNDRGHGLHLQRASENRGLVVLDFSQKETHEIGLYALARLSIRHIEDVVKDKGLEDTKHPQLLRDQYMSVKDTQMLVLAFFPDTTGVGLGRACSEGIIHSLPLEATDRRG</sequence>
<gene>
    <name evidence="1" type="ORF">Moror_5835</name>
</gene>
<dbReference type="KEGG" id="mrr:Moror_5835"/>
<evidence type="ECO:0000313" key="1">
    <source>
        <dbReference type="EMBL" id="ESK87215.1"/>
    </source>
</evidence>
<proteinExistence type="predicted"/>
<dbReference type="EMBL" id="AWSO01000820">
    <property type="protein sequence ID" value="ESK87215.1"/>
    <property type="molecule type" value="Genomic_DNA"/>
</dbReference>